<gene>
    <name evidence="5" type="ORF">BBC27_11390</name>
</gene>
<organism evidence="5 6">
    <name type="scientific">Acidithiobacillus ferrivorans</name>
    <dbReference type="NCBI Taxonomy" id="160808"/>
    <lineage>
        <taxon>Bacteria</taxon>
        <taxon>Pseudomonadati</taxon>
        <taxon>Pseudomonadota</taxon>
        <taxon>Acidithiobacillia</taxon>
        <taxon>Acidithiobacillales</taxon>
        <taxon>Acidithiobacillaceae</taxon>
        <taxon>Acidithiobacillus</taxon>
    </lineage>
</organism>
<evidence type="ECO:0000313" key="5">
    <source>
        <dbReference type="EMBL" id="OCB02727.1"/>
    </source>
</evidence>
<comment type="caution">
    <text evidence="5">The sequence shown here is derived from an EMBL/GenBank/DDBJ whole genome shotgun (WGS) entry which is preliminary data.</text>
</comment>
<dbReference type="GO" id="GO:0005886">
    <property type="term" value="C:plasma membrane"/>
    <property type="evidence" value="ECO:0007669"/>
    <property type="project" value="TreeGrafter"/>
</dbReference>
<dbReference type="EMBL" id="MASQ01000088">
    <property type="protein sequence ID" value="OCB02727.1"/>
    <property type="molecule type" value="Genomic_DNA"/>
</dbReference>
<dbReference type="PROSITE" id="PS50893">
    <property type="entry name" value="ABC_TRANSPORTER_2"/>
    <property type="match status" value="1"/>
</dbReference>
<proteinExistence type="predicted"/>
<evidence type="ECO:0000259" key="4">
    <source>
        <dbReference type="PROSITE" id="PS50893"/>
    </source>
</evidence>
<reference evidence="5 6" key="1">
    <citation type="submission" date="2016-07" db="EMBL/GenBank/DDBJ databases">
        <title>Draft genome of a psychrotolerant acidophile Acidithiobacillus ferrivorans strain YL15.</title>
        <authorList>
            <person name="Peng T."/>
            <person name="Ma L."/>
            <person name="Nan M."/>
            <person name="An N."/>
            <person name="Wang M."/>
            <person name="Qiu G."/>
            <person name="Zeng W."/>
        </authorList>
    </citation>
    <scope>NUCLEOTIDE SEQUENCE [LARGE SCALE GENOMIC DNA]</scope>
    <source>
        <strain evidence="5 6">YL15</strain>
    </source>
</reference>
<name>A0A1B9BYE0_9PROT</name>
<evidence type="ECO:0000256" key="3">
    <source>
        <dbReference type="ARBA" id="ARBA00022840"/>
    </source>
</evidence>
<evidence type="ECO:0000256" key="1">
    <source>
        <dbReference type="ARBA" id="ARBA00022448"/>
    </source>
</evidence>
<dbReference type="GO" id="GO:0016887">
    <property type="term" value="F:ATP hydrolysis activity"/>
    <property type="evidence" value="ECO:0007669"/>
    <property type="project" value="InterPro"/>
</dbReference>
<dbReference type="AlphaFoldDB" id="A0A1B9BYE0"/>
<dbReference type="Proteomes" id="UP000093129">
    <property type="component" value="Unassembled WGS sequence"/>
</dbReference>
<accession>A0A1B9BYE0</accession>
<sequence length="238" mass="26175">MVNYRRLAKLGKNGVTALLVLNNLAKRLPGDPQRWLFRDASLNIAPTDFVAIMGESGVGKSTLLNIIAGLDRPDAGHMTFQGQALDTLDDDARTLLRRRHMGFVFQAFHLIPQLTVEENIALPWRLNALPRREMQQRVNLLAKRLGISGHLAAWPRELSGGEMQRVAVARAVVHRPSLILADEPTGSLDAESAETVLSLLREAGEEEGAAVLLVTHSATAAGWAQRRLHFDAQGFRSL</sequence>
<dbReference type="Pfam" id="PF00005">
    <property type="entry name" value="ABC_tran"/>
    <property type="match status" value="1"/>
</dbReference>
<dbReference type="InterPro" id="IPR003439">
    <property type="entry name" value="ABC_transporter-like_ATP-bd"/>
</dbReference>
<dbReference type="CDD" id="cd03255">
    <property type="entry name" value="ABC_MJ0796_LolCDE_FtsE"/>
    <property type="match status" value="1"/>
</dbReference>
<dbReference type="Gene3D" id="3.40.50.300">
    <property type="entry name" value="P-loop containing nucleotide triphosphate hydrolases"/>
    <property type="match status" value="1"/>
</dbReference>
<dbReference type="InterPro" id="IPR027417">
    <property type="entry name" value="P-loop_NTPase"/>
</dbReference>
<dbReference type="InterPro" id="IPR015854">
    <property type="entry name" value="ABC_transpr_LolD-like"/>
</dbReference>
<dbReference type="PANTHER" id="PTHR24220:SF659">
    <property type="entry name" value="TRANSPORTER, PUTATIVE-RELATED"/>
    <property type="match status" value="1"/>
</dbReference>
<dbReference type="SUPFAM" id="SSF52540">
    <property type="entry name" value="P-loop containing nucleoside triphosphate hydrolases"/>
    <property type="match status" value="1"/>
</dbReference>
<dbReference type="InterPro" id="IPR017911">
    <property type="entry name" value="MacB-like_ATP-bd"/>
</dbReference>
<dbReference type="InterPro" id="IPR017871">
    <property type="entry name" value="ABC_transporter-like_CS"/>
</dbReference>
<evidence type="ECO:0000256" key="2">
    <source>
        <dbReference type="ARBA" id="ARBA00022741"/>
    </source>
</evidence>
<dbReference type="SMART" id="SM00382">
    <property type="entry name" value="AAA"/>
    <property type="match status" value="1"/>
</dbReference>
<evidence type="ECO:0000313" key="6">
    <source>
        <dbReference type="Proteomes" id="UP000093129"/>
    </source>
</evidence>
<dbReference type="RefSeq" id="WP_065413366.1">
    <property type="nucleotide sequence ID" value="NZ_MASQ01000088.1"/>
</dbReference>
<keyword evidence="3 5" id="KW-0067">ATP-binding</keyword>
<keyword evidence="2" id="KW-0547">Nucleotide-binding</keyword>
<dbReference type="PROSITE" id="PS00211">
    <property type="entry name" value="ABC_TRANSPORTER_1"/>
    <property type="match status" value="1"/>
</dbReference>
<keyword evidence="1" id="KW-0813">Transport</keyword>
<dbReference type="PANTHER" id="PTHR24220">
    <property type="entry name" value="IMPORT ATP-BINDING PROTEIN"/>
    <property type="match status" value="1"/>
</dbReference>
<feature type="domain" description="ABC transporter" evidence="4">
    <location>
        <begin position="19"/>
        <end position="238"/>
    </location>
</feature>
<protein>
    <submittedName>
        <fullName evidence="5">ABC transporter ATP-binding protein</fullName>
    </submittedName>
</protein>
<dbReference type="InterPro" id="IPR003593">
    <property type="entry name" value="AAA+_ATPase"/>
</dbReference>
<dbReference type="GO" id="GO:0022857">
    <property type="term" value="F:transmembrane transporter activity"/>
    <property type="evidence" value="ECO:0007669"/>
    <property type="project" value="TreeGrafter"/>
</dbReference>
<dbReference type="GO" id="GO:0005524">
    <property type="term" value="F:ATP binding"/>
    <property type="evidence" value="ECO:0007669"/>
    <property type="project" value="UniProtKB-KW"/>
</dbReference>